<evidence type="ECO:0000313" key="3">
    <source>
        <dbReference type="Proteomes" id="UP000317422"/>
    </source>
</evidence>
<reference evidence="2 3" key="1">
    <citation type="submission" date="2019-06" db="EMBL/GenBank/DDBJ databases">
        <title>Sequencing the genomes of 1000 actinobacteria strains.</title>
        <authorList>
            <person name="Klenk H.-P."/>
        </authorList>
    </citation>
    <scope>NUCLEOTIDE SEQUENCE [LARGE SCALE GENOMIC DNA]</scope>
    <source>
        <strain evidence="2 3">DSM 45015</strain>
    </source>
</reference>
<accession>A0A543NFM4</accession>
<dbReference type="EMBL" id="VFQC01000001">
    <property type="protein sequence ID" value="TQN30621.1"/>
    <property type="molecule type" value="Genomic_DNA"/>
</dbReference>
<comment type="caution">
    <text evidence="2">The sequence shown here is derived from an EMBL/GenBank/DDBJ whole genome shotgun (WGS) entry which is preliminary data.</text>
</comment>
<dbReference type="AlphaFoldDB" id="A0A543NFM4"/>
<sequence>MISLVGSTDAGGFVTEATVALPDGVEDGDRLLMLASANDFDEIVSLPSGWAVLTEDVIGADVATYVLTRTADGEPADYTVEWSGEHWHFLNLLAWRGVSGVRSHEVVSSDAASTIDLPVLQAESGDALVAYGFHDAETSKSWPGALTEITNLPRGIISAWETPGEGPTEAHTLTAGVSGHIAATAILLAAEEEPDPSVSLPITLRAQLQIAAGEWTEITDDVRAGGAGDVKIQRGRSDEASTADASSCRFTLDNRSGKYSPDHPESPHYKQLGRNTSLRVGIASTDSSTIYWRFAGEIAEWPLRWDVSEADVTIPIEASGPLRRLNQGEPPARSALRRYIRSQDPITYWPLTDGESAVLASPDVGAYDMAPLAGPFPGGNINYVRIRMDWRAGGLAPWLENVSQTTGDFGKITGRSSRDDVSNEWSVDLVRSGAGGDDTLVIHSRHSGDGETQEWQLGFDAGTEEITLGVRLLPEDGTPPSLTSLATVTEPRFFLDTQPRHVRVRVTDSGGGESDWAIYIDGTLLANDTTSGHTAPRPVARVEYQWDLDESIDAHDHAALGHITIWDEGAVPAPPTALDMTQAMNGHQGERAGVRIQRVLSEEETPFRAVGDLEATPPMGPQQTAGPLEIIREAELVDDGVIHEARDEVALIYRTNRSRYNQKRSDA</sequence>
<dbReference type="RefSeq" id="WP_170181486.1">
    <property type="nucleotide sequence ID" value="NZ_VFQC01000001.1"/>
</dbReference>
<organism evidence="2 3">
    <name type="scientific">Haloactinospora alba</name>
    <dbReference type="NCBI Taxonomy" id="405555"/>
    <lineage>
        <taxon>Bacteria</taxon>
        <taxon>Bacillati</taxon>
        <taxon>Actinomycetota</taxon>
        <taxon>Actinomycetes</taxon>
        <taxon>Streptosporangiales</taxon>
        <taxon>Nocardiopsidaceae</taxon>
        <taxon>Haloactinospora</taxon>
    </lineage>
</organism>
<gene>
    <name evidence="2" type="ORF">FHX37_0503</name>
</gene>
<feature type="region of interest" description="Disordered" evidence="1">
    <location>
        <begin position="252"/>
        <end position="272"/>
    </location>
</feature>
<protein>
    <recommendedName>
        <fullName evidence="4">Concanavalin A-like lectin/glucanase superfamily protein</fullName>
    </recommendedName>
</protein>
<keyword evidence="3" id="KW-1185">Reference proteome</keyword>
<evidence type="ECO:0008006" key="4">
    <source>
        <dbReference type="Google" id="ProtNLM"/>
    </source>
</evidence>
<evidence type="ECO:0000256" key="1">
    <source>
        <dbReference type="SAM" id="MobiDB-lite"/>
    </source>
</evidence>
<name>A0A543NFM4_9ACTN</name>
<dbReference type="Proteomes" id="UP000317422">
    <property type="component" value="Unassembled WGS sequence"/>
</dbReference>
<proteinExistence type="predicted"/>
<evidence type="ECO:0000313" key="2">
    <source>
        <dbReference type="EMBL" id="TQN30621.1"/>
    </source>
</evidence>